<reference evidence="6" key="1">
    <citation type="submission" date="2022-10" db="EMBL/GenBank/DDBJ databases">
        <title>The complete genomes of actinobacterial strains from the NBC collection.</title>
        <authorList>
            <person name="Joergensen T.S."/>
            <person name="Alvarez Arevalo M."/>
            <person name="Sterndorff E.B."/>
            <person name="Faurdal D."/>
            <person name="Vuksanovic O."/>
            <person name="Mourched A.-S."/>
            <person name="Charusanti P."/>
            <person name="Shaw S."/>
            <person name="Blin K."/>
            <person name="Weber T."/>
        </authorList>
    </citation>
    <scope>NUCLEOTIDE SEQUENCE</scope>
    <source>
        <strain evidence="6">NBC_00189</strain>
    </source>
</reference>
<dbReference type="Pfam" id="PF13458">
    <property type="entry name" value="Peripla_BP_6"/>
    <property type="match status" value="1"/>
</dbReference>
<proteinExistence type="inferred from homology"/>
<feature type="domain" description="Leucine-binding protein" evidence="5">
    <location>
        <begin position="4"/>
        <end position="132"/>
    </location>
</feature>
<name>A0ABZ1JPE5_9ACTN</name>
<dbReference type="RefSeq" id="WP_328939293.1">
    <property type="nucleotide sequence ID" value="NZ_CP108133.1"/>
</dbReference>
<dbReference type="EMBL" id="CP108133">
    <property type="protein sequence ID" value="WTP53507.1"/>
    <property type="molecule type" value="Genomic_DNA"/>
</dbReference>
<protein>
    <submittedName>
        <fullName evidence="6">ABC transporter substrate-binding protein</fullName>
    </submittedName>
</protein>
<evidence type="ECO:0000313" key="7">
    <source>
        <dbReference type="Proteomes" id="UP001432166"/>
    </source>
</evidence>
<keyword evidence="7" id="KW-1185">Reference proteome</keyword>
<keyword evidence="4" id="KW-0029">Amino-acid transport</keyword>
<dbReference type="SUPFAM" id="SSF53822">
    <property type="entry name" value="Periplasmic binding protein-like I"/>
    <property type="match status" value="2"/>
</dbReference>
<evidence type="ECO:0000256" key="1">
    <source>
        <dbReference type="ARBA" id="ARBA00010062"/>
    </source>
</evidence>
<evidence type="ECO:0000313" key="6">
    <source>
        <dbReference type="EMBL" id="WTP53507.1"/>
    </source>
</evidence>
<dbReference type="PANTHER" id="PTHR47151">
    <property type="entry name" value="LEU/ILE/VAL-BINDING ABC TRANSPORTER SUBUNIT"/>
    <property type="match status" value="1"/>
</dbReference>
<keyword evidence="3" id="KW-0732">Signal</keyword>
<keyword evidence="2" id="KW-0813">Transport</keyword>
<comment type="similarity">
    <text evidence="1">Belongs to the leucine-binding protein family.</text>
</comment>
<dbReference type="Gene3D" id="3.40.50.2300">
    <property type="match status" value="3"/>
</dbReference>
<dbReference type="CDD" id="cd06342">
    <property type="entry name" value="PBP1_ABC_LIVBP-like"/>
    <property type="match status" value="1"/>
</dbReference>
<dbReference type="PANTHER" id="PTHR47151:SF3">
    <property type="entry name" value="LEUCINE-SPECIFIC-BINDING PROTEIN"/>
    <property type="match status" value="1"/>
</dbReference>
<accession>A0ABZ1JPE5</accession>
<evidence type="ECO:0000256" key="3">
    <source>
        <dbReference type="ARBA" id="ARBA00022729"/>
    </source>
</evidence>
<dbReference type="InterPro" id="IPR028081">
    <property type="entry name" value="Leu-bd"/>
</dbReference>
<sequence>MSDIKIAIAGPQTGSMAEHGHDLNIGVESAIRDINARGGVNGKRLTPWDYDDAGEPKQAVAVAYKIVNEGGMRFVVGHMASATAELASDIYEGEGIIMITPGATGPELTDRGYTLIFRTIGLDSTQGPAAGNSFDEDPENKEIVEALKARGIDPSRPYLLRAYAAVQVIAEGIKAAGSEDTERVAHAIHNGKFKTVIGTLSFDGKGDLRV</sequence>
<gene>
    <name evidence="6" type="ORF">OG288_37410</name>
</gene>
<dbReference type="InterPro" id="IPR000709">
    <property type="entry name" value="Leu_Ile_Val-bd"/>
</dbReference>
<evidence type="ECO:0000256" key="2">
    <source>
        <dbReference type="ARBA" id="ARBA00022448"/>
    </source>
</evidence>
<dbReference type="Proteomes" id="UP001432166">
    <property type="component" value="Chromosome"/>
</dbReference>
<dbReference type="PRINTS" id="PR00337">
    <property type="entry name" value="LEUILEVALBP"/>
</dbReference>
<evidence type="ECO:0000256" key="4">
    <source>
        <dbReference type="ARBA" id="ARBA00022970"/>
    </source>
</evidence>
<dbReference type="InterPro" id="IPR028082">
    <property type="entry name" value="Peripla_BP_I"/>
</dbReference>
<evidence type="ECO:0000259" key="5">
    <source>
        <dbReference type="Pfam" id="PF13458"/>
    </source>
</evidence>
<organism evidence="6 7">
    <name type="scientific">Streptomyces tauricus</name>
    <dbReference type="NCBI Taxonomy" id="68274"/>
    <lineage>
        <taxon>Bacteria</taxon>
        <taxon>Bacillati</taxon>
        <taxon>Actinomycetota</taxon>
        <taxon>Actinomycetes</taxon>
        <taxon>Kitasatosporales</taxon>
        <taxon>Streptomycetaceae</taxon>
        <taxon>Streptomyces</taxon>
        <taxon>Streptomyces aurantiacus group</taxon>
    </lineage>
</organism>